<gene>
    <name evidence="1" type="ORF">A8L45_03340</name>
</gene>
<evidence type="ECO:0000313" key="1">
    <source>
        <dbReference type="EMBL" id="ODA35661.1"/>
    </source>
</evidence>
<organism evidence="1 2">
    <name type="scientific">Veronia pacifica</name>
    <dbReference type="NCBI Taxonomy" id="1080227"/>
    <lineage>
        <taxon>Bacteria</taxon>
        <taxon>Pseudomonadati</taxon>
        <taxon>Pseudomonadota</taxon>
        <taxon>Gammaproteobacteria</taxon>
        <taxon>Vibrionales</taxon>
        <taxon>Vibrionaceae</taxon>
        <taxon>Veronia</taxon>
    </lineage>
</organism>
<comment type="caution">
    <text evidence="1">The sequence shown here is derived from an EMBL/GenBank/DDBJ whole genome shotgun (WGS) entry which is preliminary data.</text>
</comment>
<proteinExistence type="predicted"/>
<dbReference type="OrthoDB" id="9838520at2"/>
<name>A0A1C3ER02_9GAMM</name>
<keyword evidence="2" id="KW-1185">Reference proteome</keyword>
<protein>
    <submittedName>
        <fullName evidence="1">Uncharacterized protein</fullName>
    </submittedName>
</protein>
<sequence length="126" mass="14886">MITQRNDNVEDLREREFIRSLVEAAQMSGHHNRVSFDMIRLGENVVITAQDHYPIVEIFAIYENPPEGMVEKKLVQRFEDPTRFGRYFIGKDKNKNVLVFERVSVENMDEFSVFKSIRNLRSFISD</sequence>
<dbReference type="AlphaFoldDB" id="A0A1C3ER02"/>
<reference evidence="1 2" key="1">
    <citation type="submission" date="2016-05" db="EMBL/GenBank/DDBJ databases">
        <title>Genomic Taxonomy of the Vibrionaceae.</title>
        <authorList>
            <person name="Gomez-Gil B."/>
            <person name="Enciso-Ibarra J."/>
        </authorList>
    </citation>
    <scope>NUCLEOTIDE SEQUENCE [LARGE SCALE GENOMIC DNA]</scope>
    <source>
        <strain evidence="1 2">CAIM 1920</strain>
    </source>
</reference>
<accession>A0A1C3ER02</accession>
<dbReference type="Proteomes" id="UP000094936">
    <property type="component" value="Unassembled WGS sequence"/>
</dbReference>
<dbReference type="STRING" id="1080227.A8L45_03340"/>
<dbReference type="EMBL" id="LYBM01000003">
    <property type="protein sequence ID" value="ODA35661.1"/>
    <property type="molecule type" value="Genomic_DNA"/>
</dbReference>
<evidence type="ECO:0000313" key="2">
    <source>
        <dbReference type="Proteomes" id="UP000094936"/>
    </source>
</evidence>
<dbReference type="RefSeq" id="WP_068899200.1">
    <property type="nucleotide sequence ID" value="NZ_JBHUIF010000020.1"/>
</dbReference>